<proteinExistence type="predicted"/>
<organism evidence="1 2">
    <name type="scientific">Novispirillum itersonii</name>
    <name type="common">Aquaspirillum itersonii</name>
    <dbReference type="NCBI Taxonomy" id="189"/>
    <lineage>
        <taxon>Bacteria</taxon>
        <taxon>Pseudomonadati</taxon>
        <taxon>Pseudomonadota</taxon>
        <taxon>Alphaproteobacteria</taxon>
        <taxon>Rhodospirillales</taxon>
        <taxon>Novispirillaceae</taxon>
        <taxon>Novispirillum</taxon>
    </lineage>
</organism>
<dbReference type="InterPro" id="IPR010323">
    <property type="entry name" value="DUF924"/>
</dbReference>
<sequence>MPLTPFRDLPSLRDAVLEFWFQGQPEVFNPAWFTKDPAFDAAIAGRFGAAVDQAAAGAADGLMADPHGALALCILLDQFPRNLYRGTARAFASDAKALSVARQAVADGFDRIFPVAQRMFFYLPYEHSEDPAIQRASLRLFASLNNDDLLDYARRHADIIARFGRYPHRNAALGRPSTAEEEAFLREPGSSF</sequence>
<dbReference type="Gene3D" id="1.25.40.10">
    <property type="entry name" value="Tetratricopeptide repeat domain"/>
    <property type="match status" value="1"/>
</dbReference>
<dbReference type="EMBL" id="JACIIX010000001">
    <property type="protein sequence ID" value="MBB6208868.1"/>
    <property type="molecule type" value="Genomic_DNA"/>
</dbReference>
<dbReference type="InterPro" id="IPR011990">
    <property type="entry name" value="TPR-like_helical_dom_sf"/>
</dbReference>
<evidence type="ECO:0000313" key="2">
    <source>
        <dbReference type="Proteomes" id="UP000544872"/>
    </source>
</evidence>
<name>A0A7W9ZCC4_NOVIT</name>
<dbReference type="Proteomes" id="UP000544872">
    <property type="component" value="Unassembled WGS sequence"/>
</dbReference>
<evidence type="ECO:0000313" key="1">
    <source>
        <dbReference type="EMBL" id="MBB6208868.1"/>
    </source>
</evidence>
<accession>A0A7W9ZCC4</accession>
<dbReference type="Gene3D" id="1.20.58.320">
    <property type="entry name" value="TPR-like"/>
    <property type="match status" value="1"/>
</dbReference>
<dbReference type="AlphaFoldDB" id="A0A7W9ZCC4"/>
<gene>
    <name evidence="1" type="ORF">FHS48_000249</name>
</gene>
<reference evidence="1 2" key="1">
    <citation type="submission" date="2020-08" db="EMBL/GenBank/DDBJ databases">
        <title>Genomic Encyclopedia of Type Strains, Phase IV (KMG-IV): sequencing the most valuable type-strain genomes for metagenomic binning, comparative biology and taxonomic classification.</title>
        <authorList>
            <person name="Goeker M."/>
        </authorList>
    </citation>
    <scope>NUCLEOTIDE SEQUENCE [LARGE SCALE GENOMIC DNA]</scope>
    <source>
        <strain evidence="1 2">DSM 11590</strain>
    </source>
</reference>
<protein>
    <submittedName>
        <fullName evidence="1">Uncharacterized protein (DUF924 family)</fullName>
    </submittedName>
</protein>
<dbReference type="SUPFAM" id="SSF48452">
    <property type="entry name" value="TPR-like"/>
    <property type="match status" value="1"/>
</dbReference>
<keyword evidence="2" id="KW-1185">Reference proteome</keyword>
<dbReference type="RefSeq" id="WP_184260406.1">
    <property type="nucleotide sequence ID" value="NZ_JACIIX010000001.1"/>
</dbReference>
<dbReference type="Pfam" id="PF06041">
    <property type="entry name" value="DUF924"/>
    <property type="match status" value="1"/>
</dbReference>
<comment type="caution">
    <text evidence="1">The sequence shown here is derived from an EMBL/GenBank/DDBJ whole genome shotgun (WGS) entry which is preliminary data.</text>
</comment>